<dbReference type="InterPro" id="IPR018060">
    <property type="entry name" value="HTH_AraC"/>
</dbReference>
<gene>
    <name evidence="5" type="ORF">DBO85_11895</name>
</gene>
<dbReference type="InterPro" id="IPR009057">
    <property type="entry name" value="Homeodomain-like_sf"/>
</dbReference>
<dbReference type="OrthoDB" id="6506763at2"/>
<dbReference type="InterPro" id="IPR032687">
    <property type="entry name" value="AraC-type_N"/>
</dbReference>
<name>A0A2T5P8J8_9PSED</name>
<evidence type="ECO:0000256" key="3">
    <source>
        <dbReference type="ARBA" id="ARBA00023163"/>
    </source>
</evidence>
<organism evidence="5 6">
    <name type="scientific">Pseudomonas mangrovi</name>
    <dbReference type="NCBI Taxonomy" id="2161748"/>
    <lineage>
        <taxon>Bacteria</taxon>
        <taxon>Pseudomonadati</taxon>
        <taxon>Pseudomonadota</taxon>
        <taxon>Gammaproteobacteria</taxon>
        <taxon>Pseudomonadales</taxon>
        <taxon>Pseudomonadaceae</taxon>
        <taxon>Pseudomonas</taxon>
    </lineage>
</organism>
<reference evidence="5 6" key="1">
    <citation type="submission" date="2018-04" db="EMBL/GenBank/DDBJ databases">
        <title>Pseudomonas sp. nov., isolated from mangrove soil.</title>
        <authorList>
            <person name="Chen C."/>
        </authorList>
    </citation>
    <scope>NUCLEOTIDE SEQUENCE [LARGE SCALE GENOMIC DNA]</scope>
    <source>
        <strain evidence="5 6">TC-11</strain>
    </source>
</reference>
<keyword evidence="6" id="KW-1185">Reference proteome</keyword>
<feature type="domain" description="HTH araC/xylS-type" evidence="4">
    <location>
        <begin position="223"/>
        <end position="321"/>
    </location>
</feature>
<evidence type="ECO:0000259" key="4">
    <source>
        <dbReference type="PROSITE" id="PS01124"/>
    </source>
</evidence>
<dbReference type="SUPFAM" id="SSF46689">
    <property type="entry name" value="Homeodomain-like"/>
    <property type="match status" value="1"/>
</dbReference>
<dbReference type="Pfam" id="PF12833">
    <property type="entry name" value="HTH_18"/>
    <property type="match status" value="1"/>
</dbReference>
<proteinExistence type="predicted"/>
<dbReference type="GO" id="GO:0000976">
    <property type="term" value="F:transcription cis-regulatory region binding"/>
    <property type="evidence" value="ECO:0007669"/>
    <property type="project" value="TreeGrafter"/>
</dbReference>
<dbReference type="GO" id="GO:0005829">
    <property type="term" value="C:cytosol"/>
    <property type="evidence" value="ECO:0007669"/>
    <property type="project" value="TreeGrafter"/>
</dbReference>
<dbReference type="GO" id="GO:0003700">
    <property type="term" value="F:DNA-binding transcription factor activity"/>
    <property type="evidence" value="ECO:0007669"/>
    <property type="project" value="InterPro"/>
</dbReference>
<dbReference type="PROSITE" id="PS01124">
    <property type="entry name" value="HTH_ARAC_FAMILY_2"/>
    <property type="match status" value="1"/>
</dbReference>
<evidence type="ECO:0000313" key="6">
    <source>
        <dbReference type="Proteomes" id="UP000244064"/>
    </source>
</evidence>
<keyword evidence="1" id="KW-0805">Transcription regulation</keyword>
<keyword evidence="2" id="KW-0238">DNA-binding</keyword>
<evidence type="ECO:0000313" key="5">
    <source>
        <dbReference type="EMBL" id="PTU74054.1"/>
    </source>
</evidence>
<protein>
    <submittedName>
        <fullName evidence="5">AraC family transcriptional regulator</fullName>
    </submittedName>
</protein>
<dbReference type="Gene3D" id="1.10.10.60">
    <property type="entry name" value="Homeodomain-like"/>
    <property type="match status" value="1"/>
</dbReference>
<dbReference type="SMART" id="SM00342">
    <property type="entry name" value="HTH_ARAC"/>
    <property type="match status" value="1"/>
</dbReference>
<dbReference type="AlphaFoldDB" id="A0A2T5P8J8"/>
<evidence type="ECO:0000256" key="1">
    <source>
        <dbReference type="ARBA" id="ARBA00023015"/>
    </source>
</evidence>
<dbReference type="Pfam" id="PF12625">
    <property type="entry name" value="Arabinose_bd"/>
    <property type="match status" value="1"/>
</dbReference>
<accession>A0A2T5P8J8</accession>
<sequence>MRIAASYAPLLYEYLARRGLDGEALLGPLPVADDGQLPMPVWQALLHRAADLLDEPALGLRIAEGIGPRHFGVVGYAALACATLGEALQRLERYHALVYDANPAQLRVEGEQLLLQWGTALGRPGQLVDETGLGALVQLARELTGQPLPVDAVDFVNPAPADPQPYRAFFGGQVRFAQPCTRLALPLAYLQLPLRQADPALLALLDAQAEGFLRQHRDGGLIDRCQQALIPLLRDGNASLDALARSLHRSSRTLQRHLDVQGLSFRQLLDDTRRQLAAGYLQDARLPLGEIAALLGYSQQSAFSRAFSQWHGESPLAWRQRVLGRRRPSDP</sequence>
<dbReference type="PANTHER" id="PTHR47894:SF1">
    <property type="entry name" value="HTH-TYPE TRANSCRIPTIONAL REGULATOR VQSM"/>
    <property type="match status" value="1"/>
</dbReference>
<keyword evidence="3" id="KW-0804">Transcription</keyword>
<dbReference type="PANTHER" id="PTHR47894">
    <property type="entry name" value="HTH-TYPE TRANSCRIPTIONAL REGULATOR GADX"/>
    <property type="match status" value="1"/>
</dbReference>
<dbReference type="EMBL" id="QASN01000019">
    <property type="protein sequence ID" value="PTU74054.1"/>
    <property type="molecule type" value="Genomic_DNA"/>
</dbReference>
<dbReference type="RefSeq" id="WP_108107488.1">
    <property type="nucleotide sequence ID" value="NZ_QASN01000019.1"/>
</dbReference>
<comment type="caution">
    <text evidence="5">The sequence shown here is derived from an EMBL/GenBank/DDBJ whole genome shotgun (WGS) entry which is preliminary data.</text>
</comment>
<evidence type="ECO:0000256" key="2">
    <source>
        <dbReference type="ARBA" id="ARBA00023125"/>
    </source>
</evidence>
<dbReference type="Proteomes" id="UP000244064">
    <property type="component" value="Unassembled WGS sequence"/>
</dbReference>